<keyword evidence="2" id="KW-0812">Transmembrane</keyword>
<feature type="transmembrane region" description="Helical" evidence="2">
    <location>
        <begin position="7"/>
        <end position="28"/>
    </location>
</feature>
<feature type="transmembrane region" description="Helical" evidence="2">
    <location>
        <begin position="62"/>
        <end position="86"/>
    </location>
</feature>
<feature type="compositionally biased region" description="Low complexity" evidence="1">
    <location>
        <begin position="136"/>
        <end position="145"/>
    </location>
</feature>
<dbReference type="Proteomes" id="UP000034182">
    <property type="component" value="Unassembled WGS sequence"/>
</dbReference>
<feature type="compositionally biased region" description="Basic and acidic residues" evidence="1">
    <location>
        <begin position="146"/>
        <end position="157"/>
    </location>
</feature>
<organism evidence="3 4">
    <name type="scientific">Diplodia seriata</name>
    <dbReference type="NCBI Taxonomy" id="420778"/>
    <lineage>
        <taxon>Eukaryota</taxon>
        <taxon>Fungi</taxon>
        <taxon>Dikarya</taxon>
        <taxon>Ascomycota</taxon>
        <taxon>Pezizomycotina</taxon>
        <taxon>Dothideomycetes</taxon>
        <taxon>Dothideomycetes incertae sedis</taxon>
        <taxon>Botryosphaeriales</taxon>
        <taxon>Botryosphaeriaceae</taxon>
        <taxon>Diplodia</taxon>
    </lineage>
</organism>
<evidence type="ECO:0000256" key="2">
    <source>
        <dbReference type="SAM" id="Phobius"/>
    </source>
</evidence>
<dbReference type="AlphaFoldDB" id="A0A0G2FR09"/>
<feature type="region of interest" description="Disordered" evidence="1">
    <location>
        <begin position="131"/>
        <end position="208"/>
    </location>
</feature>
<feature type="compositionally biased region" description="Polar residues" evidence="1">
    <location>
        <begin position="178"/>
        <end position="198"/>
    </location>
</feature>
<reference evidence="3 4" key="2">
    <citation type="submission" date="2015-05" db="EMBL/GenBank/DDBJ databases">
        <title>Distinctive expansion of gene families associated with plant cell wall degradation and secondary metabolism in the genomes of grapevine trunk pathogens.</title>
        <authorList>
            <person name="Lawrence D.P."/>
            <person name="Travadon R."/>
            <person name="Rolshausen P.E."/>
            <person name="Baumgartner K."/>
        </authorList>
    </citation>
    <scope>NUCLEOTIDE SEQUENCE [LARGE SCALE GENOMIC DNA]</scope>
    <source>
        <strain evidence="3">DS831</strain>
    </source>
</reference>
<sequence>MHFIQKLDVAIMAGVTIFIIVALLALALPAERSARILKFLETLPSAARSICSSAARSAARYAWVFFFCPLFFLILWCLVHMLSYLWDTATEYLMYTEEERLFRWHCRTNNEAERRRAREEEYHNEQMDLLRKQQEQEQQQKQQQKQQEKQQEKHQEQEQGQQKKHAATASPGTPSAPQHSTKSTADGDHTATSPQGKKNPTFPVDKSVWPPVHKNWAWLEDEARRRYPNSCFHYDFVRMHDGRVEKIPRPWTYQPDLSAWRRDMFRVHSRR</sequence>
<feature type="compositionally biased region" description="Low complexity" evidence="1">
    <location>
        <begin position="167"/>
        <end position="177"/>
    </location>
</feature>
<reference evidence="3 4" key="1">
    <citation type="submission" date="2015-03" db="EMBL/GenBank/DDBJ databases">
        <authorList>
            <person name="Morales-Cruz A."/>
            <person name="Amrine K.C."/>
            <person name="Cantu D."/>
        </authorList>
    </citation>
    <scope>NUCLEOTIDE SEQUENCE [LARGE SCALE GENOMIC DNA]</scope>
    <source>
        <strain evidence="3">DS831</strain>
    </source>
</reference>
<accession>A0A0G2FR09</accession>
<evidence type="ECO:0000313" key="3">
    <source>
        <dbReference type="EMBL" id="KKY14353.1"/>
    </source>
</evidence>
<evidence type="ECO:0000256" key="1">
    <source>
        <dbReference type="SAM" id="MobiDB-lite"/>
    </source>
</evidence>
<comment type="caution">
    <text evidence="3">The sequence shown here is derived from an EMBL/GenBank/DDBJ whole genome shotgun (WGS) entry which is preliminary data.</text>
</comment>
<proteinExistence type="predicted"/>
<keyword evidence="2" id="KW-0472">Membrane</keyword>
<dbReference type="EMBL" id="LAQI01000236">
    <property type="protein sequence ID" value="KKY14353.1"/>
    <property type="molecule type" value="Genomic_DNA"/>
</dbReference>
<keyword evidence="2" id="KW-1133">Transmembrane helix</keyword>
<evidence type="ECO:0000313" key="4">
    <source>
        <dbReference type="Proteomes" id="UP000034182"/>
    </source>
</evidence>
<gene>
    <name evidence="3" type="ORF">UCDDS831_g08279</name>
</gene>
<name>A0A0G2FR09_9PEZI</name>
<protein>
    <submittedName>
        <fullName evidence="3">Uncharacterized protein</fullName>
    </submittedName>
</protein>